<dbReference type="Gene3D" id="1.20.120.310">
    <property type="entry name" value="ERV/ALR sulfhydryl oxidase domain"/>
    <property type="match status" value="1"/>
</dbReference>
<dbReference type="OrthoDB" id="59470at2759"/>
<feature type="domain" description="ERV/ALR sulfhydryl oxidase" evidence="7">
    <location>
        <begin position="1"/>
        <end position="88"/>
    </location>
</feature>
<dbReference type="OMA" id="FALWMCQ"/>
<comment type="catalytic activity">
    <reaction evidence="6">
        <text>2 R'C(R)SH + O2 = R'C(R)S-S(R)CR' + H2O2</text>
        <dbReference type="Rhea" id="RHEA:17357"/>
        <dbReference type="ChEBI" id="CHEBI:15379"/>
        <dbReference type="ChEBI" id="CHEBI:16240"/>
        <dbReference type="ChEBI" id="CHEBI:16520"/>
        <dbReference type="ChEBI" id="CHEBI:17412"/>
        <dbReference type="EC" id="1.8.3.2"/>
    </reaction>
</comment>
<dbReference type="Proteomes" id="UP000023152">
    <property type="component" value="Unassembled WGS sequence"/>
</dbReference>
<name>X6NXZ6_RETFI</name>
<dbReference type="InterPro" id="IPR017905">
    <property type="entry name" value="ERV/ALR_sulphydryl_oxidase"/>
</dbReference>
<dbReference type="EC" id="1.8.3.2" evidence="6"/>
<dbReference type="Pfam" id="PF04777">
    <property type="entry name" value="Evr1_Alr"/>
    <property type="match status" value="1"/>
</dbReference>
<dbReference type="AlphaFoldDB" id="X6NXZ6"/>
<comment type="caution">
    <text evidence="8">The sequence shown here is derived from an EMBL/GenBank/DDBJ whole genome shotgun (WGS) entry which is preliminary data.</text>
</comment>
<evidence type="ECO:0000256" key="2">
    <source>
        <dbReference type="ARBA" id="ARBA00022630"/>
    </source>
</evidence>
<dbReference type="GO" id="GO:0050660">
    <property type="term" value="F:flavin adenine dinucleotide binding"/>
    <property type="evidence" value="ECO:0007669"/>
    <property type="project" value="TreeGrafter"/>
</dbReference>
<evidence type="ECO:0000313" key="8">
    <source>
        <dbReference type="EMBL" id="ETO30753.1"/>
    </source>
</evidence>
<dbReference type="EMBL" id="ASPP01005328">
    <property type="protein sequence ID" value="ETO30753.1"/>
    <property type="molecule type" value="Genomic_DNA"/>
</dbReference>
<dbReference type="SUPFAM" id="SSF69000">
    <property type="entry name" value="FAD-dependent thiol oxidase"/>
    <property type="match status" value="1"/>
</dbReference>
<dbReference type="GO" id="GO:0016971">
    <property type="term" value="F:flavin-dependent sulfhydryl oxidase activity"/>
    <property type="evidence" value="ECO:0007669"/>
    <property type="project" value="InterPro"/>
</dbReference>
<evidence type="ECO:0000313" key="9">
    <source>
        <dbReference type="Proteomes" id="UP000023152"/>
    </source>
</evidence>
<evidence type="ECO:0000259" key="7">
    <source>
        <dbReference type="PROSITE" id="PS51324"/>
    </source>
</evidence>
<keyword evidence="4 6" id="KW-0560">Oxidoreductase</keyword>
<dbReference type="GO" id="GO:0005739">
    <property type="term" value="C:mitochondrion"/>
    <property type="evidence" value="ECO:0007669"/>
    <property type="project" value="TreeGrafter"/>
</dbReference>
<evidence type="ECO:0000256" key="6">
    <source>
        <dbReference type="RuleBase" id="RU371123"/>
    </source>
</evidence>
<keyword evidence="2 6" id="KW-0285">Flavoprotein</keyword>
<gene>
    <name evidence="8" type="ORF">RFI_06367</name>
</gene>
<reference evidence="8 9" key="1">
    <citation type="journal article" date="2013" name="Curr. Biol.">
        <title>The Genome of the Foraminiferan Reticulomyxa filosa.</title>
        <authorList>
            <person name="Glockner G."/>
            <person name="Hulsmann N."/>
            <person name="Schleicher M."/>
            <person name="Noegel A.A."/>
            <person name="Eichinger L."/>
            <person name="Gallinger C."/>
            <person name="Pawlowski J."/>
            <person name="Sierra R."/>
            <person name="Euteneuer U."/>
            <person name="Pillet L."/>
            <person name="Moustafa A."/>
            <person name="Platzer M."/>
            <person name="Groth M."/>
            <person name="Szafranski K."/>
            <person name="Schliwa M."/>
        </authorList>
    </citation>
    <scope>NUCLEOTIDE SEQUENCE [LARGE SCALE GENOMIC DNA]</scope>
</reference>
<dbReference type="PROSITE" id="PS51324">
    <property type="entry name" value="ERV_ALR"/>
    <property type="match status" value="1"/>
</dbReference>
<keyword evidence="9" id="KW-1185">Reference proteome</keyword>
<dbReference type="PANTHER" id="PTHR12645:SF0">
    <property type="entry name" value="FAD-LINKED SULFHYDRYL OXIDASE ALR"/>
    <property type="match status" value="1"/>
</dbReference>
<keyword evidence="3 6" id="KW-0274">FAD</keyword>
<evidence type="ECO:0000256" key="1">
    <source>
        <dbReference type="ARBA" id="ARBA00001974"/>
    </source>
</evidence>
<dbReference type="PANTHER" id="PTHR12645">
    <property type="entry name" value="ALR/ERV"/>
    <property type="match status" value="1"/>
</dbReference>
<keyword evidence="5" id="KW-1015">Disulfide bond</keyword>
<dbReference type="InterPro" id="IPR036774">
    <property type="entry name" value="ERV/ALR_sulphydryl_oxid_sf"/>
</dbReference>
<sequence>MAANYAETPSEEQKQAMIDFWRVFSRLYPCGDCAAHMRQKLQQLPPNEFLNSNKEYSTWLCKFHNLVNTDLGKDLLDCTNEDIVVNRWRSSEYCGCDTATAEVNGDALSPQQQDNQKH</sequence>
<accession>X6NXZ6</accession>
<dbReference type="InterPro" id="IPR039799">
    <property type="entry name" value="ALR/ERV"/>
</dbReference>
<evidence type="ECO:0000256" key="5">
    <source>
        <dbReference type="ARBA" id="ARBA00023157"/>
    </source>
</evidence>
<evidence type="ECO:0000256" key="3">
    <source>
        <dbReference type="ARBA" id="ARBA00022827"/>
    </source>
</evidence>
<proteinExistence type="predicted"/>
<organism evidence="8 9">
    <name type="scientific">Reticulomyxa filosa</name>
    <dbReference type="NCBI Taxonomy" id="46433"/>
    <lineage>
        <taxon>Eukaryota</taxon>
        <taxon>Sar</taxon>
        <taxon>Rhizaria</taxon>
        <taxon>Retaria</taxon>
        <taxon>Foraminifera</taxon>
        <taxon>Monothalamids</taxon>
        <taxon>Reticulomyxidae</taxon>
        <taxon>Reticulomyxa</taxon>
    </lineage>
</organism>
<comment type="cofactor">
    <cofactor evidence="1 6">
        <name>FAD</name>
        <dbReference type="ChEBI" id="CHEBI:57692"/>
    </cofactor>
</comment>
<evidence type="ECO:0000256" key="4">
    <source>
        <dbReference type="ARBA" id="ARBA00023002"/>
    </source>
</evidence>
<protein>
    <recommendedName>
        <fullName evidence="6">Sulfhydryl oxidase</fullName>
        <ecNumber evidence="6">1.8.3.2</ecNumber>
    </recommendedName>
</protein>